<keyword evidence="3" id="KW-0378">Hydrolase</keyword>
<evidence type="ECO:0000313" key="4">
    <source>
        <dbReference type="Proteomes" id="UP001429984"/>
    </source>
</evidence>
<dbReference type="EMBL" id="JADLZT010000002">
    <property type="protein sequence ID" value="MBF6022942.1"/>
    <property type="molecule type" value="Genomic_DNA"/>
</dbReference>
<comment type="caution">
    <text evidence="3">The sequence shown here is derived from an EMBL/GenBank/DDBJ whole genome shotgun (WGS) entry which is preliminary data.</text>
</comment>
<name>A0ABS0B385_9GAMM</name>
<proteinExistence type="predicted"/>
<reference evidence="3 4" key="1">
    <citation type="submission" date="2020-11" db="EMBL/GenBank/DDBJ databases">
        <title>Draft Genome Sequence and Secondary Metabolite Biosynthetic Potential of the Lysobacter niastensis Type strain DSM 18481.</title>
        <authorList>
            <person name="Turrini P."/>
            <person name="Artuso I."/>
            <person name="Tescari M."/>
            <person name="Lugli G.A."/>
            <person name="Frangipani E."/>
            <person name="Ventura M."/>
            <person name="Visca P."/>
        </authorList>
    </citation>
    <scope>NUCLEOTIDE SEQUENCE [LARGE SCALE GENOMIC DNA]</scope>
    <source>
        <strain evidence="3 4">DSM 18481</strain>
    </source>
</reference>
<feature type="transmembrane region" description="Helical" evidence="1">
    <location>
        <begin position="238"/>
        <end position="257"/>
    </location>
</feature>
<feature type="transmembrane region" description="Helical" evidence="1">
    <location>
        <begin position="84"/>
        <end position="102"/>
    </location>
</feature>
<protein>
    <submittedName>
        <fullName evidence="3">CPBP family intramembrane metalloprotease</fullName>
    </submittedName>
</protein>
<dbReference type="RefSeq" id="WP_194929564.1">
    <property type="nucleotide sequence ID" value="NZ_JADLZT010000002.1"/>
</dbReference>
<gene>
    <name evidence="3" type="ORF">IU514_02760</name>
</gene>
<keyword evidence="3" id="KW-0645">Protease</keyword>
<evidence type="ECO:0000259" key="2">
    <source>
        <dbReference type="Pfam" id="PF02517"/>
    </source>
</evidence>
<keyword evidence="1" id="KW-0472">Membrane</keyword>
<feature type="transmembrane region" description="Helical" evidence="1">
    <location>
        <begin position="122"/>
        <end position="139"/>
    </location>
</feature>
<feature type="transmembrane region" description="Helical" evidence="1">
    <location>
        <begin position="188"/>
        <end position="206"/>
    </location>
</feature>
<dbReference type="GO" id="GO:0008237">
    <property type="term" value="F:metallopeptidase activity"/>
    <property type="evidence" value="ECO:0007669"/>
    <property type="project" value="UniProtKB-KW"/>
</dbReference>
<keyword evidence="1" id="KW-1133">Transmembrane helix</keyword>
<sequence>MATMTMPATPQRSLTPFWTWTFAIAWAITVPIAWQVQAKAPLGLPVALGWLIGVVPGAVAIALSRREGGIAAFLRQALHLRAPAWAFVTALLLPFALLLSPWAWSQLTGAPMPKLHFGPQALVFYVVWLVFAFGEELGWRAYALPKMLGRGFWTGATALGLIWCVWHYPKLYNSPYLPGFVEGLPFVLKFSLQIVLANYLICWLYLRGGRTAVIPALFHAGFNTVATVHPMAALDGSVTAAIGVLVAIVAIADRRGISALRTASF</sequence>
<feature type="transmembrane region" description="Helical" evidence="1">
    <location>
        <begin position="213"/>
        <end position="232"/>
    </location>
</feature>
<accession>A0ABS0B385</accession>
<dbReference type="Pfam" id="PF02517">
    <property type="entry name" value="Rce1-like"/>
    <property type="match status" value="1"/>
</dbReference>
<evidence type="ECO:0000313" key="3">
    <source>
        <dbReference type="EMBL" id="MBF6022942.1"/>
    </source>
</evidence>
<dbReference type="PANTHER" id="PTHR35797:SF1">
    <property type="entry name" value="PROTEASE"/>
    <property type="match status" value="1"/>
</dbReference>
<feature type="transmembrane region" description="Helical" evidence="1">
    <location>
        <begin position="42"/>
        <end position="63"/>
    </location>
</feature>
<keyword evidence="4" id="KW-1185">Reference proteome</keyword>
<evidence type="ECO:0000256" key="1">
    <source>
        <dbReference type="SAM" id="Phobius"/>
    </source>
</evidence>
<feature type="domain" description="CAAX prenyl protease 2/Lysostaphin resistance protein A-like" evidence="2">
    <location>
        <begin position="121"/>
        <end position="225"/>
    </location>
</feature>
<keyword evidence="3" id="KW-0482">Metalloprotease</keyword>
<organism evidence="3 4">
    <name type="scientific">Lysobacter niastensis</name>
    <dbReference type="NCBI Taxonomy" id="380629"/>
    <lineage>
        <taxon>Bacteria</taxon>
        <taxon>Pseudomonadati</taxon>
        <taxon>Pseudomonadota</taxon>
        <taxon>Gammaproteobacteria</taxon>
        <taxon>Lysobacterales</taxon>
        <taxon>Lysobacteraceae</taxon>
        <taxon>Lysobacter</taxon>
    </lineage>
</organism>
<dbReference type="InterPro" id="IPR042150">
    <property type="entry name" value="MmRce1-like"/>
</dbReference>
<dbReference type="Proteomes" id="UP001429984">
    <property type="component" value="Unassembled WGS sequence"/>
</dbReference>
<feature type="transmembrane region" description="Helical" evidence="1">
    <location>
        <begin position="17"/>
        <end position="36"/>
    </location>
</feature>
<keyword evidence="1" id="KW-0812">Transmembrane</keyword>
<dbReference type="InterPro" id="IPR003675">
    <property type="entry name" value="Rce1/LyrA-like_dom"/>
</dbReference>
<feature type="transmembrane region" description="Helical" evidence="1">
    <location>
        <begin position="151"/>
        <end position="168"/>
    </location>
</feature>
<dbReference type="PANTHER" id="PTHR35797">
    <property type="entry name" value="PROTEASE-RELATED"/>
    <property type="match status" value="1"/>
</dbReference>